<dbReference type="PANTHER" id="PTHR10625:SF14">
    <property type="entry name" value="HISTONE DEACETYLASE 8"/>
    <property type="match status" value="1"/>
</dbReference>
<evidence type="ECO:0000256" key="3">
    <source>
        <dbReference type="ARBA" id="ARBA00012111"/>
    </source>
</evidence>
<feature type="domain" description="Histone deacetylase" evidence="10">
    <location>
        <begin position="59"/>
        <end position="353"/>
    </location>
</feature>
<dbReference type="Pfam" id="PF00850">
    <property type="entry name" value="Hist_deacetyl"/>
    <property type="match status" value="1"/>
</dbReference>
<dbReference type="PANTHER" id="PTHR10625">
    <property type="entry name" value="HISTONE DEACETYLASE HDAC1-RELATED"/>
    <property type="match status" value="1"/>
</dbReference>
<dbReference type="GO" id="GO:0031507">
    <property type="term" value="P:heterochromatin formation"/>
    <property type="evidence" value="ECO:0007669"/>
    <property type="project" value="TreeGrafter"/>
</dbReference>
<accession>A0A0C9YZ97</accession>
<dbReference type="Proteomes" id="UP000054018">
    <property type="component" value="Unassembled WGS sequence"/>
</dbReference>
<keyword evidence="7" id="KW-0805">Transcription regulation</keyword>
<evidence type="ECO:0000256" key="8">
    <source>
        <dbReference type="ARBA" id="ARBA00023163"/>
    </source>
</evidence>
<dbReference type="PRINTS" id="PR01270">
    <property type="entry name" value="HDASUPER"/>
</dbReference>
<evidence type="ECO:0000256" key="4">
    <source>
        <dbReference type="ARBA" id="ARBA00022491"/>
    </source>
</evidence>
<organism evidence="11 12">
    <name type="scientific">Pisolithus microcarpus 441</name>
    <dbReference type="NCBI Taxonomy" id="765257"/>
    <lineage>
        <taxon>Eukaryota</taxon>
        <taxon>Fungi</taxon>
        <taxon>Dikarya</taxon>
        <taxon>Basidiomycota</taxon>
        <taxon>Agaricomycotina</taxon>
        <taxon>Agaricomycetes</taxon>
        <taxon>Agaricomycetidae</taxon>
        <taxon>Boletales</taxon>
        <taxon>Sclerodermatineae</taxon>
        <taxon>Pisolithaceae</taxon>
        <taxon>Pisolithus</taxon>
    </lineage>
</organism>
<comment type="similarity">
    <text evidence="2">Belongs to the histone deacetylase family. HD type 1 subfamily.</text>
</comment>
<reference evidence="12" key="2">
    <citation type="submission" date="2015-01" db="EMBL/GenBank/DDBJ databases">
        <title>Evolutionary Origins and Diversification of the Mycorrhizal Mutualists.</title>
        <authorList>
            <consortium name="DOE Joint Genome Institute"/>
            <consortium name="Mycorrhizal Genomics Consortium"/>
            <person name="Kohler A."/>
            <person name="Kuo A."/>
            <person name="Nagy L.G."/>
            <person name="Floudas D."/>
            <person name="Copeland A."/>
            <person name="Barry K.W."/>
            <person name="Cichocki N."/>
            <person name="Veneault-Fourrey C."/>
            <person name="LaButti K."/>
            <person name="Lindquist E.A."/>
            <person name="Lipzen A."/>
            <person name="Lundell T."/>
            <person name="Morin E."/>
            <person name="Murat C."/>
            <person name="Riley R."/>
            <person name="Ohm R."/>
            <person name="Sun H."/>
            <person name="Tunlid A."/>
            <person name="Henrissat B."/>
            <person name="Grigoriev I.V."/>
            <person name="Hibbett D.S."/>
            <person name="Martin F."/>
        </authorList>
    </citation>
    <scope>NUCLEOTIDE SEQUENCE [LARGE SCALE GENOMIC DNA]</scope>
    <source>
        <strain evidence="12">441</strain>
    </source>
</reference>
<keyword evidence="9" id="KW-0539">Nucleus</keyword>
<proteinExistence type="inferred from homology"/>
<reference evidence="11 12" key="1">
    <citation type="submission" date="2014-04" db="EMBL/GenBank/DDBJ databases">
        <authorList>
            <consortium name="DOE Joint Genome Institute"/>
            <person name="Kuo A."/>
            <person name="Kohler A."/>
            <person name="Costa M.D."/>
            <person name="Nagy L.G."/>
            <person name="Floudas D."/>
            <person name="Copeland A."/>
            <person name="Barry K.W."/>
            <person name="Cichocki N."/>
            <person name="Veneault-Fourrey C."/>
            <person name="LaButti K."/>
            <person name="Lindquist E.A."/>
            <person name="Lipzen A."/>
            <person name="Lundell T."/>
            <person name="Morin E."/>
            <person name="Murat C."/>
            <person name="Sun H."/>
            <person name="Tunlid A."/>
            <person name="Henrissat B."/>
            <person name="Grigoriev I.V."/>
            <person name="Hibbett D.S."/>
            <person name="Martin F."/>
            <person name="Nordberg H.P."/>
            <person name="Cantor M.N."/>
            <person name="Hua S.X."/>
        </authorList>
    </citation>
    <scope>NUCLEOTIDE SEQUENCE [LARGE SCALE GENOMIC DNA]</scope>
    <source>
        <strain evidence="11 12">441</strain>
    </source>
</reference>
<dbReference type="STRING" id="765257.A0A0C9YZ97"/>
<dbReference type="EC" id="3.5.1.98" evidence="3"/>
<evidence type="ECO:0000256" key="2">
    <source>
        <dbReference type="ARBA" id="ARBA00006457"/>
    </source>
</evidence>
<protein>
    <recommendedName>
        <fullName evidence="3">histone deacetylase</fullName>
        <ecNumber evidence="3">3.5.1.98</ecNumber>
    </recommendedName>
</protein>
<dbReference type="EMBL" id="KN833891">
    <property type="protein sequence ID" value="KIK15442.1"/>
    <property type="molecule type" value="Genomic_DNA"/>
</dbReference>
<evidence type="ECO:0000256" key="9">
    <source>
        <dbReference type="ARBA" id="ARBA00023242"/>
    </source>
</evidence>
<dbReference type="InterPro" id="IPR023801">
    <property type="entry name" value="His_deacetylse_dom"/>
</dbReference>
<dbReference type="InterPro" id="IPR000286">
    <property type="entry name" value="HDACs"/>
</dbReference>
<dbReference type="OrthoDB" id="73273at2759"/>
<dbReference type="GO" id="GO:0141221">
    <property type="term" value="F:histone deacetylase activity, hydrolytic mechanism"/>
    <property type="evidence" value="ECO:0007669"/>
    <property type="project" value="UniProtKB-EC"/>
</dbReference>
<sequence>MQSLDDSEVSAGPSSRVVYVVSEELVKASSLLPSNKNRSFLVHSLATALGLFKAANPDSGQKYLRVLRPRRATARELLVYHTRDYLEYALSPSRDYQDRSQLAEFGLEDDCPPFHNMHDYIQLVAGATLTAVDALKGDGCDVAICWDGGRHHAQKSKASGFCYVADCVLALLALKKRPLAIAGHTLPATRKPRVMYLDLDVHFSDAVSQAFYNVGSTASSQILTLSIHYTSPGFFPPSLLSDLSNPDDPAFDPFTLSLPLKAGASNRTFARIWPIVDGIENTFDPDFIVIQCGVDGLAGDPVATWNWCLDGEGSLGSWLERMLRQWRGKKLLLGGGGYNSTNAARAWAYLTSVAMGSPLPPDTDIPEHRALPLYQPSFTLDVPAGNMQDENSEEYLLEVERRFDRVREALNCRLTGGTRSV</sequence>
<gene>
    <name evidence="11" type="ORF">PISMIDRAFT_322570</name>
</gene>
<evidence type="ECO:0000256" key="5">
    <source>
        <dbReference type="ARBA" id="ARBA00022801"/>
    </source>
</evidence>
<keyword evidence="4" id="KW-0678">Repressor</keyword>
<evidence type="ECO:0000313" key="11">
    <source>
        <dbReference type="EMBL" id="KIK15442.1"/>
    </source>
</evidence>
<dbReference type="GO" id="GO:0005634">
    <property type="term" value="C:nucleus"/>
    <property type="evidence" value="ECO:0007669"/>
    <property type="project" value="UniProtKB-SubCell"/>
</dbReference>
<evidence type="ECO:0000256" key="1">
    <source>
        <dbReference type="ARBA" id="ARBA00004123"/>
    </source>
</evidence>
<keyword evidence="6" id="KW-0156">Chromatin regulator</keyword>
<dbReference type="AlphaFoldDB" id="A0A0C9YZ97"/>
<dbReference type="Gene3D" id="3.40.800.20">
    <property type="entry name" value="Histone deacetylase domain"/>
    <property type="match status" value="1"/>
</dbReference>
<keyword evidence="5" id="KW-0378">Hydrolase</keyword>
<dbReference type="InterPro" id="IPR023696">
    <property type="entry name" value="Ureohydrolase_dom_sf"/>
</dbReference>
<dbReference type="HOGENOM" id="CLU_007727_7_6_1"/>
<keyword evidence="8" id="KW-0804">Transcription</keyword>
<evidence type="ECO:0000259" key="10">
    <source>
        <dbReference type="Pfam" id="PF00850"/>
    </source>
</evidence>
<comment type="subcellular location">
    <subcellularLocation>
        <location evidence="1">Nucleus</location>
    </subcellularLocation>
</comment>
<name>A0A0C9YZ97_9AGAM</name>
<dbReference type="InterPro" id="IPR037138">
    <property type="entry name" value="His_deacetylse_dom_sf"/>
</dbReference>
<dbReference type="SUPFAM" id="SSF52768">
    <property type="entry name" value="Arginase/deacetylase"/>
    <property type="match status" value="1"/>
</dbReference>
<evidence type="ECO:0000313" key="12">
    <source>
        <dbReference type="Proteomes" id="UP000054018"/>
    </source>
</evidence>
<evidence type="ECO:0000256" key="7">
    <source>
        <dbReference type="ARBA" id="ARBA00023015"/>
    </source>
</evidence>
<keyword evidence="12" id="KW-1185">Reference proteome</keyword>
<evidence type="ECO:0000256" key="6">
    <source>
        <dbReference type="ARBA" id="ARBA00022853"/>
    </source>
</evidence>